<protein>
    <recommendedName>
        <fullName evidence="4">50S ribosomal protein L33</fullName>
    </recommendedName>
</protein>
<feature type="compositionally biased region" description="Polar residues" evidence="1">
    <location>
        <begin position="56"/>
        <end position="69"/>
    </location>
</feature>
<dbReference type="RefSeq" id="WP_185623237.1">
    <property type="nucleotide sequence ID" value="NZ_JABGBW010000001.1"/>
</dbReference>
<sequence>MPKRISVTKESSTGRNTHFVDNNTGKTMTRNQFVKEINKGNYENFHVRNINGVDTPVSNPDKSKNNNLG</sequence>
<gene>
    <name evidence="2" type="ORF">HLB29_00665</name>
</gene>
<evidence type="ECO:0000313" key="3">
    <source>
        <dbReference type="Proteomes" id="UP000713904"/>
    </source>
</evidence>
<evidence type="ECO:0000313" key="2">
    <source>
        <dbReference type="EMBL" id="MBC2575197.1"/>
    </source>
</evidence>
<feature type="region of interest" description="Disordered" evidence="1">
    <location>
        <begin position="1"/>
        <end position="26"/>
    </location>
</feature>
<name>A0ABR6TIF9_9FIRM</name>
<comment type="caution">
    <text evidence="2">The sequence shown here is derived from an EMBL/GenBank/DDBJ whole genome shotgun (WGS) entry which is preliminary data.</text>
</comment>
<dbReference type="InterPro" id="IPR024997">
    <property type="entry name" value="DUF3892"/>
</dbReference>
<dbReference type="Pfam" id="PF13031">
    <property type="entry name" value="DUF3892"/>
    <property type="match status" value="1"/>
</dbReference>
<reference evidence="2 3" key="1">
    <citation type="submission" date="2020-05" db="EMBL/GenBank/DDBJ databases">
        <title>Draft genome of xy-202 and genomic insight in genome of the genus Peptostreptococcus.</title>
        <authorList>
            <person name="Zhang Z."/>
        </authorList>
    </citation>
    <scope>NUCLEOTIDE SEQUENCE [LARGE SCALE GENOMIC DNA]</scope>
    <source>
        <strain evidence="2 3">DSM 27025</strain>
    </source>
</reference>
<accession>A0ABR6TIF9</accession>
<keyword evidence="3" id="KW-1185">Reference proteome</keyword>
<feature type="region of interest" description="Disordered" evidence="1">
    <location>
        <begin position="50"/>
        <end position="69"/>
    </location>
</feature>
<organism evidence="2 3">
    <name type="scientific">Peptostreptococcus canis</name>
    <dbReference type="NCBI Taxonomy" id="1159213"/>
    <lineage>
        <taxon>Bacteria</taxon>
        <taxon>Bacillati</taxon>
        <taxon>Bacillota</taxon>
        <taxon>Clostridia</taxon>
        <taxon>Peptostreptococcales</taxon>
        <taxon>Peptostreptococcaceae</taxon>
        <taxon>Peptostreptococcus</taxon>
    </lineage>
</organism>
<proteinExistence type="predicted"/>
<evidence type="ECO:0000256" key="1">
    <source>
        <dbReference type="SAM" id="MobiDB-lite"/>
    </source>
</evidence>
<dbReference type="EMBL" id="JABGBW010000001">
    <property type="protein sequence ID" value="MBC2575197.1"/>
    <property type="molecule type" value="Genomic_DNA"/>
</dbReference>
<dbReference type="Proteomes" id="UP000713904">
    <property type="component" value="Unassembled WGS sequence"/>
</dbReference>
<evidence type="ECO:0008006" key="4">
    <source>
        <dbReference type="Google" id="ProtNLM"/>
    </source>
</evidence>
<feature type="compositionally biased region" description="Polar residues" evidence="1">
    <location>
        <begin position="8"/>
        <end position="26"/>
    </location>
</feature>